<feature type="domain" description="GST N-terminal" evidence="8">
    <location>
        <begin position="4"/>
        <end position="84"/>
    </location>
</feature>
<evidence type="ECO:0000256" key="3">
    <source>
        <dbReference type="ARBA" id="ARBA00022575"/>
    </source>
</evidence>
<accession>A0A218VYB4</accession>
<dbReference type="SFLD" id="SFLDG01152">
    <property type="entry name" value="Main.3:_Omega-_and_Tau-like"/>
    <property type="match status" value="1"/>
</dbReference>
<gene>
    <name evidence="10" type="ORF">CDL15_Pgr008893</name>
    <name evidence="11" type="ORF">CRG98_016432</name>
</gene>
<dbReference type="GeneID" id="116214304"/>
<organism evidence="10 12">
    <name type="scientific">Punica granatum</name>
    <name type="common">Pomegranate</name>
    <dbReference type="NCBI Taxonomy" id="22663"/>
    <lineage>
        <taxon>Eukaryota</taxon>
        <taxon>Viridiplantae</taxon>
        <taxon>Streptophyta</taxon>
        <taxon>Embryophyta</taxon>
        <taxon>Tracheophyta</taxon>
        <taxon>Spermatophyta</taxon>
        <taxon>Magnoliopsida</taxon>
        <taxon>eudicotyledons</taxon>
        <taxon>Gunneridae</taxon>
        <taxon>Pentapetalae</taxon>
        <taxon>rosids</taxon>
        <taxon>malvids</taxon>
        <taxon>Myrtales</taxon>
        <taxon>Lythraceae</taxon>
        <taxon>Punica</taxon>
    </lineage>
</organism>
<dbReference type="InterPro" id="IPR036249">
    <property type="entry name" value="Thioredoxin-like_sf"/>
</dbReference>
<comment type="similarity">
    <text evidence="5">Belongs to the GST superfamily. Tau family.</text>
</comment>
<dbReference type="Pfam" id="PF02798">
    <property type="entry name" value="GST_N"/>
    <property type="match status" value="1"/>
</dbReference>
<dbReference type="EC" id="2.5.1.18" evidence="7"/>
<evidence type="ECO:0000313" key="12">
    <source>
        <dbReference type="Proteomes" id="UP000197138"/>
    </source>
</evidence>
<dbReference type="InterPro" id="IPR045074">
    <property type="entry name" value="GST_C_Tau"/>
</dbReference>
<dbReference type="Gene3D" id="3.40.30.10">
    <property type="entry name" value="Glutaredoxin"/>
    <property type="match status" value="1"/>
</dbReference>
<evidence type="ECO:0000256" key="6">
    <source>
        <dbReference type="ARBA" id="ARBA00047960"/>
    </source>
</evidence>
<evidence type="ECO:0000313" key="10">
    <source>
        <dbReference type="EMBL" id="OWM65303.1"/>
    </source>
</evidence>
<keyword evidence="13" id="KW-1185">Reference proteome</keyword>
<dbReference type="FunFam" id="3.40.30.10:FF:000014">
    <property type="entry name" value="Tau class glutathione S-transferase"/>
    <property type="match status" value="1"/>
</dbReference>
<dbReference type="PROSITE" id="PS50405">
    <property type="entry name" value="GST_CTER"/>
    <property type="match status" value="1"/>
</dbReference>
<dbReference type="OrthoDB" id="4951845at2759"/>
<dbReference type="SFLD" id="SFLDG00358">
    <property type="entry name" value="Main_(cytGST)"/>
    <property type="match status" value="1"/>
</dbReference>
<dbReference type="SUPFAM" id="SSF52833">
    <property type="entry name" value="Thioredoxin-like"/>
    <property type="match status" value="1"/>
</dbReference>
<dbReference type="EMBL" id="MTKT01005615">
    <property type="protein sequence ID" value="OWM65303.1"/>
    <property type="molecule type" value="Genomic_DNA"/>
</dbReference>
<reference evidence="12" key="1">
    <citation type="journal article" date="2017" name="Plant J.">
        <title>The pomegranate (Punica granatum L.) genome and the genomics of punicalagin biosynthesis.</title>
        <authorList>
            <person name="Qin G."/>
            <person name="Xu C."/>
            <person name="Ming R."/>
            <person name="Tang H."/>
            <person name="Guyot R."/>
            <person name="Kramer E.M."/>
            <person name="Hu Y."/>
            <person name="Yi X."/>
            <person name="Qi Y."/>
            <person name="Xu X."/>
            <person name="Gao Z."/>
            <person name="Pan H."/>
            <person name="Jian J."/>
            <person name="Tian Y."/>
            <person name="Yue Z."/>
            <person name="Xu Y."/>
        </authorList>
    </citation>
    <scope>NUCLEOTIDE SEQUENCE [LARGE SCALE GENOMIC DNA]</scope>
    <source>
        <strain evidence="12">cv. Dabenzi</strain>
    </source>
</reference>
<evidence type="ECO:0000259" key="9">
    <source>
        <dbReference type="PROSITE" id="PS50405"/>
    </source>
</evidence>
<dbReference type="PANTHER" id="PTHR11260">
    <property type="entry name" value="GLUTATHIONE S-TRANSFERASE, GST, SUPERFAMILY, GST DOMAIN CONTAINING"/>
    <property type="match status" value="1"/>
</dbReference>
<dbReference type="InterPro" id="IPR036282">
    <property type="entry name" value="Glutathione-S-Trfase_C_sf"/>
</dbReference>
<comment type="catalytic activity">
    <reaction evidence="6 7">
        <text>RX + glutathione = an S-substituted glutathione + a halide anion + H(+)</text>
        <dbReference type="Rhea" id="RHEA:16437"/>
        <dbReference type="ChEBI" id="CHEBI:15378"/>
        <dbReference type="ChEBI" id="CHEBI:16042"/>
        <dbReference type="ChEBI" id="CHEBI:17792"/>
        <dbReference type="ChEBI" id="CHEBI:57925"/>
        <dbReference type="ChEBI" id="CHEBI:90779"/>
        <dbReference type="EC" id="2.5.1.18"/>
    </reaction>
</comment>
<evidence type="ECO:0000256" key="5">
    <source>
        <dbReference type="ARBA" id="ARBA00025743"/>
    </source>
</evidence>
<keyword evidence="4 7" id="KW-0808">Transferase</keyword>
<dbReference type="InterPro" id="IPR010987">
    <property type="entry name" value="Glutathione-S-Trfase_C-like"/>
</dbReference>
<evidence type="ECO:0000256" key="1">
    <source>
        <dbReference type="ARBA" id="ARBA00004514"/>
    </source>
</evidence>
<dbReference type="PROSITE" id="PS50404">
    <property type="entry name" value="GST_NTER"/>
    <property type="match status" value="1"/>
</dbReference>
<comment type="function">
    <text evidence="7">Is involved in the conjugation of reduced glutathione to a wide number of exogenous and endogenous hydrophobic electrophiles.</text>
</comment>
<dbReference type="InterPro" id="IPR040079">
    <property type="entry name" value="Glutathione_S-Trfase"/>
</dbReference>
<dbReference type="SFLD" id="SFLDS00019">
    <property type="entry name" value="Glutathione_Transferase_(cytos"/>
    <property type="match status" value="1"/>
</dbReference>
<dbReference type="CDD" id="cd03185">
    <property type="entry name" value="GST_C_Tau"/>
    <property type="match status" value="1"/>
</dbReference>
<evidence type="ECO:0000259" key="8">
    <source>
        <dbReference type="PROSITE" id="PS50404"/>
    </source>
</evidence>
<dbReference type="Proteomes" id="UP000233551">
    <property type="component" value="Unassembled WGS sequence"/>
</dbReference>
<comment type="subcellular location">
    <subcellularLocation>
        <location evidence="1 7">Cytoplasm</location>
        <location evidence="1 7">Cytosol</location>
    </subcellularLocation>
</comment>
<dbReference type="CDD" id="cd03058">
    <property type="entry name" value="GST_N_Tau"/>
    <property type="match status" value="1"/>
</dbReference>
<dbReference type="STRING" id="22663.A0A218VYB4"/>
<proteinExistence type="inferred from homology"/>
<keyword evidence="3" id="KW-0216">Detoxification</keyword>
<dbReference type="GO" id="GO:0009407">
    <property type="term" value="P:toxin catabolic process"/>
    <property type="evidence" value="ECO:0007669"/>
    <property type="project" value="UniProtKB-ARBA"/>
</dbReference>
<dbReference type="GO" id="GO:0006749">
    <property type="term" value="P:glutathione metabolic process"/>
    <property type="evidence" value="ECO:0007669"/>
    <property type="project" value="InterPro"/>
</dbReference>
<dbReference type="PANTHER" id="PTHR11260:SF711">
    <property type="entry name" value="GLUTATHIONE S-TRANSFERASE U9"/>
    <property type="match status" value="1"/>
</dbReference>
<dbReference type="AlphaFoldDB" id="A0A218VYB4"/>
<dbReference type="Proteomes" id="UP000197138">
    <property type="component" value="Unassembled WGS sequence"/>
</dbReference>
<sequence>MAENRVTLHGMWASAYSKRVELGLRVKGIEYAYVEEDLMNNKSPLLIQYNPVHKKVPVLVHNGKPIAESLVILEYIDETWKDGHRLLPEDPYERAKVRFWANFLQQLFDTVLLALKSEGDAQEKAGEQVHEKLKLLEEGLKGCFPGGFPSITGESEHMGLLDIVMCSIFGPHKIQEQVFGVKFIDTEKYPLVSSWVKSLTEVPLVKELLPPHEKLVGFLRFIRERALKA</sequence>
<dbReference type="FunFam" id="1.20.1050.10:FF:000016">
    <property type="entry name" value="Glutathione S-transferase U9"/>
    <property type="match status" value="1"/>
</dbReference>
<keyword evidence="2 7" id="KW-0963">Cytoplasm</keyword>
<evidence type="ECO:0000256" key="4">
    <source>
        <dbReference type="ARBA" id="ARBA00022679"/>
    </source>
</evidence>
<dbReference type="InterPro" id="IPR004045">
    <property type="entry name" value="Glutathione_S-Trfase_N"/>
</dbReference>
<comment type="caution">
    <text evidence="10">The sequence shown here is derived from an EMBL/GenBank/DDBJ whole genome shotgun (WGS) entry which is preliminary data.</text>
</comment>
<dbReference type="InterPro" id="IPR045073">
    <property type="entry name" value="Omega/Tau-like"/>
</dbReference>
<evidence type="ECO:0000256" key="7">
    <source>
        <dbReference type="RuleBase" id="RU369102"/>
    </source>
</evidence>
<evidence type="ECO:0000256" key="2">
    <source>
        <dbReference type="ARBA" id="ARBA00022490"/>
    </source>
</evidence>
<protein>
    <recommendedName>
        <fullName evidence="7">Glutathione S-transferase</fullName>
        <ecNumber evidence="7">2.5.1.18</ecNumber>
    </recommendedName>
</protein>
<dbReference type="SUPFAM" id="SSF47616">
    <property type="entry name" value="GST C-terminal domain-like"/>
    <property type="match status" value="1"/>
</dbReference>
<name>A0A218VYB4_PUNGR</name>
<feature type="domain" description="GST C-terminal" evidence="9">
    <location>
        <begin position="90"/>
        <end position="218"/>
    </location>
</feature>
<dbReference type="Gene3D" id="1.20.1050.10">
    <property type="match status" value="1"/>
</dbReference>
<dbReference type="GO" id="GO:0004364">
    <property type="term" value="F:glutathione transferase activity"/>
    <property type="evidence" value="ECO:0007669"/>
    <property type="project" value="UniProtKB-UniRule"/>
</dbReference>
<dbReference type="GO" id="GO:0005829">
    <property type="term" value="C:cytosol"/>
    <property type="evidence" value="ECO:0007669"/>
    <property type="project" value="UniProtKB-SubCell"/>
</dbReference>
<reference evidence="11 13" key="3">
    <citation type="submission" date="2017-11" db="EMBL/GenBank/DDBJ databases">
        <title>De-novo sequencing of pomegranate (Punica granatum L.) genome.</title>
        <authorList>
            <person name="Akparov Z."/>
            <person name="Amiraslanov A."/>
            <person name="Hajiyeva S."/>
            <person name="Abbasov M."/>
            <person name="Kaur K."/>
            <person name="Hamwieh A."/>
            <person name="Solovyev V."/>
            <person name="Salamov A."/>
            <person name="Braich B."/>
            <person name="Kosarev P."/>
            <person name="Mahmoud A."/>
            <person name="Hajiyev E."/>
            <person name="Babayeva S."/>
            <person name="Izzatullayeva V."/>
            <person name="Mammadov A."/>
            <person name="Mammadov A."/>
            <person name="Sharifova S."/>
            <person name="Ojaghi J."/>
            <person name="Eynullazada K."/>
            <person name="Bayramov B."/>
            <person name="Abdulazimova A."/>
            <person name="Shahmuradov I."/>
        </authorList>
    </citation>
    <scope>NUCLEOTIDE SEQUENCE [LARGE SCALE GENOMIC DNA]</scope>
    <source>
        <strain evidence="11">AG2017</strain>
        <strain evidence="13">cv. AG2017</strain>
        <tissue evidence="11">Leaf</tissue>
    </source>
</reference>
<evidence type="ECO:0000313" key="13">
    <source>
        <dbReference type="Proteomes" id="UP000233551"/>
    </source>
</evidence>
<dbReference type="EMBL" id="PGOL01000900">
    <property type="protein sequence ID" value="PKI63247.1"/>
    <property type="molecule type" value="Genomic_DNA"/>
</dbReference>
<reference evidence="10" key="2">
    <citation type="submission" date="2017-06" db="EMBL/GenBank/DDBJ databases">
        <title>The pomegranate genome and the genomics of punicalagin biosynthesis.</title>
        <authorList>
            <person name="Xu C."/>
        </authorList>
    </citation>
    <scope>NUCLEOTIDE SEQUENCE [LARGE SCALE GENOMIC DNA]</scope>
    <source>
        <tissue evidence="10">Fresh leaf</tissue>
    </source>
</reference>
<evidence type="ECO:0000313" key="11">
    <source>
        <dbReference type="EMBL" id="PKI63247.1"/>
    </source>
</evidence>